<protein>
    <recommendedName>
        <fullName evidence="9">Avirulence protein</fullName>
    </recommendedName>
</protein>
<dbReference type="Proteomes" id="UP000319349">
    <property type="component" value="Chromosome"/>
</dbReference>
<keyword evidence="2" id="KW-0012">Acyltransferase</keyword>
<feature type="compositionally biased region" description="Polar residues" evidence="6">
    <location>
        <begin position="117"/>
        <end position="133"/>
    </location>
</feature>
<dbReference type="EMBL" id="CP038228">
    <property type="protein sequence ID" value="QDI05802.1"/>
    <property type="molecule type" value="Genomic_DNA"/>
</dbReference>
<comment type="similarity">
    <text evidence="3">Belongs to the acetyltransferase YopJ family.</text>
</comment>
<gene>
    <name evidence="7" type="ORF">E4A48_06420</name>
</gene>
<organism evidence="7 8">
    <name type="scientific">Xanthomonas cerealis pv. cerealis</name>
    <dbReference type="NCBI Taxonomy" id="152263"/>
    <lineage>
        <taxon>Bacteria</taxon>
        <taxon>Pseudomonadati</taxon>
        <taxon>Pseudomonadota</taxon>
        <taxon>Gammaproteobacteria</taxon>
        <taxon>Lysobacterales</taxon>
        <taxon>Lysobacteraceae</taxon>
        <taxon>Xanthomonas</taxon>
        <taxon>Xanthomonas translucens group</taxon>
        <taxon>Xanthomonas cerealis</taxon>
    </lineage>
</organism>
<evidence type="ECO:0000256" key="2">
    <source>
        <dbReference type="ARBA" id="ARBA00023315"/>
    </source>
</evidence>
<evidence type="ECO:0000256" key="6">
    <source>
        <dbReference type="SAM" id="MobiDB-lite"/>
    </source>
</evidence>
<keyword evidence="8" id="KW-1185">Reference proteome</keyword>
<sequence>MGLCNSKPSVAGSPARYATSTTEQAAPSESPSPSRRDSPSSSTSALREALPSPPRRSASLEPQGSPNWQGAGWSGHEGFSGWSEYQGNLHDSAHELQGASTGEHLADPADMWPSHALNPNATFDIGTASSHPQALQERAQDSRTCQPVTEAINTLRQIKARFAALLDGNWTPGEEEKIFDAVVIPTLIAAESARKPGSPLTLLDTPKELGQWLRKSIPASGKRAVAVLPGHEEHAVAVDVRIIGGRSSVLIIDPLGTDPDRVAQYRQDVFPALKERLPSKAKTTLLCLSTQKAKTGCKIFALSATSKAADQQTLMDDLHHRNVNGDAFEDWSGNEIPVAAVGDGGIRMIDGKPLLPAQFFKHSQSNGTLGQWAEANQPGSAAAAINTRGETIGDRYSRHASERHPWPFLILKMDQRGLRGTVDPKVIEPRRLSTSLEQKRLVYLQRAIDFLRVASKDESRQFVKRLERFHLKDTDISTPNLRSQPWGPDPYTL</sequence>
<comment type="catalytic activity">
    <reaction evidence="4">
        <text>L-threonyl-[protein] + acetyl-CoA = O-acetyl-L-threonyl-[protein] + CoA</text>
        <dbReference type="Rhea" id="RHEA:65340"/>
        <dbReference type="Rhea" id="RHEA-COMP:11060"/>
        <dbReference type="Rhea" id="RHEA-COMP:16780"/>
        <dbReference type="ChEBI" id="CHEBI:30013"/>
        <dbReference type="ChEBI" id="CHEBI:57287"/>
        <dbReference type="ChEBI" id="CHEBI:57288"/>
        <dbReference type="ChEBI" id="CHEBI:141025"/>
    </reaction>
    <physiologicalReaction direction="left-to-right" evidence="4">
        <dbReference type="Rhea" id="RHEA:65341"/>
    </physiologicalReaction>
</comment>
<dbReference type="GO" id="GO:0016746">
    <property type="term" value="F:acyltransferase activity"/>
    <property type="evidence" value="ECO:0007669"/>
    <property type="project" value="UniProtKB-KW"/>
</dbReference>
<evidence type="ECO:0000313" key="7">
    <source>
        <dbReference type="EMBL" id="QDI05802.1"/>
    </source>
</evidence>
<proteinExistence type="inferred from homology"/>
<accession>A0A514EID9</accession>
<dbReference type="InterPro" id="IPR005083">
    <property type="entry name" value="YopJ-like"/>
</dbReference>
<dbReference type="Pfam" id="PF03421">
    <property type="entry name" value="Acetyltransf_14"/>
    <property type="match status" value="1"/>
</dbReference>
<evidence type="ECO:0000313" key="8">
    <source>
        <dbReference type="Proteomes" id="UP000319349"/>
    </source>
</evidence>
<dbReference type="AlphaFoldDB" id="A0A514EID9"/>
<reference evidence="7 8" key="1">
    <citation type="submission" date="2019-03" db="EMBL/GenBank/DDBJ databases">
        <title>Tal1 in Xanthomonas translucens pv. cerealis Contributes to Virulence in Bacterial Leaf Streak of Wheat.</title>
        <authorList>
            <person name="Shah S.M.A."/>
            <person name="Haq F."/>
            <person name="Ma W."/>
            <person name="Xu X."/>
            <person name="Wang S."/>
            <person name="Xu Z."/>
            <person name="Zou L."/>
            <person name="Zhu B."/>
            <person name="Chen G."/>
        </authorList>
    </citation>
    <scope>NUCLEOTIDE SEQUENCE [LARGE SCALE GENOMIC DNA]</scope>
    <source>
        <strain evidence="7 8">01</strain>
    </source>
</reference>
<evidence type="ECO:0000256" key="5">
    <source>
        <dbReference type="ARBA" id="ARBA00048662"/>
    </source>
</evidence>
<evidence type="ECO:0008006" key="9">
    <source>
        <dbReference type="Google" id="ProtNLM"/>
    </source>
</evidence>
<feature type="region of interest" description="Disordered" evidence="6">
    <location>
        <begin position="1"/>
        <end position="75"/>
    </location>
</feature>
<feature type="compositionally biased region" description="Low complexity" evidence="6">
    <location>
        <begin position="27"/>
        <end position="44"/>
    </location>
</feature>
<evidence type="ECO:0000256" key="4">
    <source>
        <dbReference type="ARBA" id="ARBA00048364"/>
    </source>
</evidence>
<evidence type="ECO:0000256" key="3">
    <source>
        <dbReference type="ARBA" id="ARBA00023785"/>
    </source>
</evidence>
<name>A0A514EID9_9XANT</name>
<comment type="catalytic activity">
    <reaction evidence="5">
        <text>L-seryl-[protein] + acetyl-CoA = O-acetyl-L-seryl-[protein] + CoA</text>
        <dbReference type="Rhea" id="RHEA:59392"/>
        <dbReference type="Rhea" id="RHEA-COMP:9863"/>
        <dbReference type="Rhea" id="RHEA-COMP:15352"/>
        <dbReference type="ChEBI" id="CHEBI:29999"/>
        <dbReference type="ChEBI" id="CHEBI:57287"/>
        <dbReference type="ChEBI" id="CHEBI:57288"/>
        <dbReference type="ChEBI" id="CHEBI:141128"/>
    </reaction>
    <physiologicalReaction direction="left-to-right" evidence="5">
        <dbReference type="Rhea" id="RHEA:59393"/>
    </physiologicalReaction>
</comment>
<feature type="region of interest" description="Disordered" evidence="6">
    <location>
        <begin position="103"/>
        <end position="145"/>
    </location>
</feature>
<evidence type="ECO:0000256" key="1">
    <source>
        <dbReference type="ARBA" id="ARBA00022679"/>
    </source>
</evidence>
<keyword evidence="1" id="KW-0808">Transferase</keyword>